<keyword evidence="3" id="KW-0804">Transcription</keyword>
<gene>
    <name evidence="5" type="ORF">AMD01_05355</name>
</gene>
<sequence length="274" mass="31872">MNKMSFPALINNVTSLPLYVSSVGHWDHQTEITRGNEFMDYQWIQCVKGSGIVEVDGKVLRIDENEGFLLLPEVPHAYYPLTDGWEVWWLSFAGQTAGEMMGHFKLGQSMKITLTDPQRLIEKMEIMLTELETHHRLDQRVSSEMLYGLLVHLHMDYTQPSYKRNPYLEQLQPVITYINDRYYEPVSLQDLATVLGVTVQHTCLLFQKGLHVRPFEYIARVRIQKAKEKLIQDPTLSVQEVGQQIGYESPSHFGKVFKQHEHMTPATFRKLYRS</sequence>
<dbReference type="SUPFAM" id="SSF51215">
    <property type="entry name" value="Regulatory protein AraC"/>
    <property type="match status" value="1"/>
</dbReference>
<dbReference type="GO" id="GO:0003700">
    <property type="term" value="F:DNA-binding transcription factor activity"/>
    <property type="evidence" value="ECO:0007669"/>
    <property type="project" value="InterPro"/>
</dbReference>
<dbReference type="InterPro" id="IPR009057">
    <property type="entry name" value="Homeodomain-like_sf"/>
</dbReference>
<organism evidence="5 6">
    <name type="scientific">Priestia koreensis</name>
    <dbReference type="NCBI Taxonomy" id="284581"/>
    <lineage>
        <taxon>Bacteria</taxon>
        <taxon>Bacillati</taxon>
        <taxon>Bacillota</taxon>
        <taxon>Bacilli</taxon>
        <taxon>Bacillales</taxon>
        <taxon>Bacillaceae</taxon>
        <taxon>Priestia</taxon>
    </lineage>
</organism>
<dbReference type="Proteomes" id="UP000037558">
    <property type="component" value="Unassembled WGS sequence"/>
</dbReference>
<dbReference type="PANTHER" id="PTHR43280:SF28">
    <property type="entry name" value="HTH-TYPE TRANSCRIPTIONAL ACTIVATOR RHAS"/>
    <property type="match status" value="1"/>
</dbReference>
<dbReference type="GO" id="GO:0043565">
    <property type="term" value="F:sequence-specific DNA binding"/>
    <property type="evidence" value="ECO:0007669"/>
    <property type="project" value="InterPro"/>
</dbReference>
<dbReference type="SMART" id="SM00342">
    <property type="entry name" value="HTH_ARAC"/>
    <property type="match status" value="1"/>
</dbReference>
<dbReference type="InterPro" id="IPR003313">
    <property type="entry name" value="AraC-bd"/>
</dbReference>
<evidence type="ECO:0000313" key="6">
    <source>
        <dbReference type="Proteomes" id="UP000037558"/>
    </source>
</evidence>
<dbReference type="PATRIC" id="fig|284581.3.peg.4449"/>
<dbReference type="PRINTS" id="PR00032">
    <property type="entry name" value="HTHARAC"/>
</dbReference>
<dbReference type="RefSeq" id="WP_053400380.1">
    <property type="nucleotide sequence ID" value="NZ_LILC01000007.1"/>
</dbReference>
<dbReference type="PROSITE" id="PS01124">
    <property type="entry name" value="HTH_ARAC_FAMILY_2"/>
    <property type="match status" value="1"/>
</dbReference>
<feature type="domain" description="HTH araC/xylS-type" evidence="4">
    <location>
        <begin position="172"/>
        <end position="271"/>
    </location>
</feature>
<dbReference type="Pfam" id="PF02311">
    <property type="entry name" value="AraC_binding"/>
    <property type="match status" value="1"/>
</dbReference>
<reference evidence="6" key="1">
    <citation type="submission" date="2015-08" db="EMBL/GenBank/DDBJ databases">
        <title>Fjat-14210 dsm16467.</title>
        <authorList>
            <person name="Liu B."/>
            <person name="Wang J."/>
            <person name="Zhu Y."/>
            <person name="Liu G."/>
            <person name="Chen Q."/>
            <person name="Chen Z."/>
            <person name="Lan J."/>
            <person name="Che J."/>
            <person name="Ge C."/>
            <person name="Shi H."/>
            <person name="Pan Z."/>
            <person name="Liu X."/>
        </authorList>
    </citation>
    <scope>NUCLEOTIDE SEQUENCE [LARGE SCALE GENOMIC DNA]</scope>
    <source>
        <strain evidence="6">DSM 16467</strain>
    </source>
</reference>
<evidence type="ECO:0000256" key="1">
    <source>
        <dbReference type="ARBA" id="ARBA00023015"/>
    </source>
</evidence>
<dbReference type="PANTHER" id="PTHR43280">
    <property type="entry name" value="ARAC-FAMILY TRANSCRIPTIONAL REGULATOR"/>
    <property type="match status" value="1"/>
</dbReference>
<evidence type="ECO:0000259" key="4">
    <source>
        <dbReference type="PROSITE" id="PS01124"/>
    </source>
</evidence>
<dbReference type="STRING" id="284581.AMD01_05355"/>
<dbReference type="EMBL" id="LILC01000007">
    <property type="protein sequence ID" value="KOO47476.1"/>
    <property type="molecule type" value="Genomic_DNA"/>
</dbReference>
<proteinExistence type="predicted"/>
<dbReference type="OrthoDB" id="185320at2"/>
<name>A0A0M0L8S3_9BACI</name>
<evidence type="ECO:0000313" key="5">
    <source>
        <dbReference type="EMBL" id="KOO47476.1"/>
    </source>
</evidence>
<comment type="caution">
    <text evidence="5">The sequence shown here is derived from an EMBL/GenBank/DDBJ whole genome shotgun (WGS) entry which is preliminary data.</text>
</comment>
<dbReference type="InterPro" id="IPR037923">
    <property type="entry name" value="HTH-like"/>
</dbReference>
<dbReference type="Gene3D" id="2.60.120.280">
    <property type="entry name" value="Regulatory protein AraC"/>
    <property type="match status" value="1"/>
</dbReference>
<accession>A0A0M0L8S3</accession>
<dbReference type="InterPro" id="IPR020449">
    <property type="entry name" value="Tscrpt_reg_AraC-type_HTH"/>
</dbReference>
<keyword evidence="1" id="KW-0805">Transcription regulation</keyword>
<dbReference type="SUPFAM" id="SSF46689">
    <property type="entry name" value="Homeodomain-like"/>
    <property type="match status" value="1"/>
</dbReference>
<protein>
    <recommendedName>
        <fullName evidence="4">HTH araC/xylS-type domain-containing protein</fullName>
    </recommendedName>
</protein>
<dbReference type="Gene3D" id="1.10.10.60">
    <property type="entry name" value="Homeodomain-like"/>
    <property type="match status" value="2"/>
</dbReference>
<evidence type="ECO:0000256" key="2">
    <source>
        <dbReference type="ARBA" id="ARBA00023125"/>
    </source>
</evidence>
<dbReference type="InterPro" id="IPR018060">
    <property type="entry name" value="HTH_AraC"/>
</dbReference>
<dbReference type="AlphaFoldDB" id="A0A0M0L8S3"/>
<keyword evidence="6" id="KW-1185">Reference proteome</keyword>
<dbReference type="Pfam" id="PF12833">
    <property type="entry name" value="HTH_18"/>
    <property type="match status" value="1"/>
</dbReference>
<evidence type="ECO:0000256" key="3">
    <source>
        <dbReference type="ARBA" id="ARBA00023163"/>
    </source>
</evidence>
<keyword evidence="2" id="KW-0238">DNA-binding</keyword>